<dbReference type="PANTHER" id="PTHR10721:SF1">
    <property type="entry name" value="MITOCHONDRIAL IMPORT INNER MEMBRANE TRANSLOCASE SUBUNIT TIM44"/>
    <property type="match status" value="1"/>
</dbReference>
<evidence type="ECO:0000256" key="1">
    <source>
        <dbReference type="ARBA" id="ARBA00004370"/>
    </source>
</evidence>
<evidence type="ECO:0000256" key="3">
    <source>
        <dbReference type="ARBA" id="ARBA00022946"/>
    </source>
</evidence>
<dbReference type="InterPro" id="IPR039544">
    <property type="entry name" value="Tim44-like"/>
</dbReference>
<dbReference type="RefSeq" id="WP_188673945.1">
    <property type="nucleotide sequence ID" value="NZ_BMKA01000002.1"/>
</dbReference>
<comment type="caution">
    <text evidence="6">The sequence shown here is derived from an EMBL/GenBank/DDBJ whole genome shotgun (WGS) entry which is preliminary data.</text>
</comment>
<dbReference type="PIRSF" id="PIRSF031890">
    <property type="entry name" value="UCP031890_transporter_Tim44"/>
    <property type="match status" value="1"/>
</dbReference>
<evidence type="ECO:0000313" key="7">
    <source>
        <dbReference type="Proteomes" id="UP000628017"/>
    </source>
</evidence>
<dbReference type="InterPro" id="IPR016985">
    <property type="entry name" value="UCP031890_Tim44-rel"/>
</dbReference>
<dbReference type="Gene3D" id="3.10.450.240">
    <property type="match status" value="1"/>
</dbReference>
<evidence type="ECO:0000259" key="5">
    <source>
        <dbReference type="SMART" id="SM00978"/>
    </source>
</evidence>
<dbReference type="Pfam" id="PF04280">
    <property type="entry name" value="Tim44"/>
    <property type="match status" value="1"/>
</dbReference>
<organism evidence="6 7">
    <name type="scientific">Neptunicoccus cionae</name>
    <dbReference type="NCBI Taxonomy" id="2035344"/>
    <lineage>
        <taxon>Bacteria</taxon>
        <taxon>Pseudomonadati</taxon>
        <taxon>Pseudomonadota</taxon>
        <taxon>Alphaproteobacteria</taxon>
        <taxon>Rhodobacterales</taxon>
        <taxon>Paracoccaceae</taxon>
        <taxon>Neptunicoccus</taxon>
    </lineage>
</organism>
<dbReference type="SUPFAM" id="SSF54427">
    <property type="entry name" value="NTF2-like"/>
    <property type="match status" value="1"/>
</dbReference>
<evidence type="ECO:0000313" key="6">
    <source>
        <dbReference type="EMBL" id="GGA18687.1"/>
    </source>
</evidence>
<comment type="similarity">
    <text evidence="2">Belongs to the Tim44 family.</text>
</comment>
<keyword evidence="3" id="KW-0809">Transit peptide</keyword>
<dbReference type="EMBL" id="BMKA01000002">
    <property type="protein sequence ID" value="GGA18687.1"/>
    <property type="molecule type" value="Genomic_DNA"/>
</dbReference>
<dbReference type="PANTHER" id="PTHR10721">
    <property type="entry name" value="MITOCHONDRIAL IMPORT INNER MEMBRANE TRANSLOCASE SUBUNIT TIM44"/>
    <property type="match status" value="1"/>
</dbReference>
<dbReference type="NCBIfam" id="NF033779">
    <property type="entry name" value="Tim44_TimA_adap"/>
    <property type="match status" value="1"/>
</dbReference>
<dbReference type="Proteomes" id="UP000628017">
    <property type="component" value="Unassembled WGS sequence"/>
</dbReference>
<reference evidence="6" key="1">
    <citation type="journal article" date="2014" name="Int. J. Syst. Evol. Microbiol.">
        <title>Complete genome sequence of Corynebacterium casei LMG S-19264T (=DSM 44701T), isolated from a smear-ripened cheese.</title>
        <authorList>
            <consortium name="US DOE Joint Genome Institute (JGI-PGF)"/>
            <person name="Walter F."/>
            <person name="Albersmeier A."/>
            <person name="Kalinowski J."/>
            <person name="Ruckert C."/>
        </authorList>
    </citation>
    <scope>NUCLEOTIDE SEQUENCE</scope>
    <source>
        <strain evidence="6">CGMCC 1.15880</strain>
    </source>
</reference>
<dbReference type="GO" id="GO:0030150">
    <property type="term" value="P:protein import into mitochondrial matrix"/>
    <property type="evidence" value="ECO:0007669"/>
    <property type="project" value="TreeGrafter"/>
</dbReference>
<evidence type="ECO:0000256" key="4">
    <source>
        <dbReference type="ARBA" id="ARBA00023136"/>
    </source>
</evidence>
<proteinExistence type="inferred from homology"/>
<dbReference type="GO" id="GO:0016020">
    <property type="term" value="C:membrane"/>
    <property type="evidence" value="ECO:0007669"/>
    <property type="project" value="UniProtKB-SubCell"/>
</dbReference>
<dbReference type="InterPro" id="IPR007379">
    <property type="entry name" value="Tim44-like_dom"/>
</dbReference>
<keyword evidence="4" id="KW-0472">Membrane</keyword>
<name>A0A916QWI3_9RHOB</name>
<accession>A0A916QWI3</accession>
<dbReference type="GO" id="GO:0051087">
    <property type="term" value="F:protein-folding chaperone binding"/>
    <property type="evidence" value="ECO:0007669"/>
    <property type="project" value="TreeGrafter"/>
</dbReference>
<protein>
    <submittedName>
        <fullName evidence="6">Preprotein translocase subunit Tim44</fullName>
    </submittedName>
</protein>
<feature type="domain" description="Tim44-like" evidence="5">
    <location>
        <begin position="71"/>
        <end position="219"/>
    </location>
</feature>
<dbReference type="AlphaFoldDB" id="A0A916QWI3"/>
<reference evidence="6" key="2">
    <citation type="submission" date="2020-09" db="EMBL/GenBank/DDBJ databases">
        <authorList>
            <person name="Sun Q."/>
            <person name="Zhou Y."/>
        </authorList>
    </citation>
    <scope>NUCLEOTIDE SEQUENCE</scope>
    <source>
        <strain evidence="6">CGMCC 1.15880</strain>
    </source>
</reference>
<evidence type="ECO:0000256" key="2">
    <source>
        <dbReference type="ARBA" id="ARBA00009597"/>
    </source>
</evidence>
<gene>
    <name evidence="6" type="ORF">GCM10011498_19280</name>
</gene>
<dbReference type="InterPro" id="IPR032710">
    <property type="entry name" value="NTF2-like_dom_sf"/>
</dbReference>
<keyword evidence="7" id="KW-1185">Reference proteome</keyword>
<sequence length="219" mass="23981">MNSALIQLLVLAAIAVFLVLRLRNVLGTRDGYEPPAERTGPTTGGPARDFEVIEGGPDPDIADHVDPDSRAGQAFAAMKRIESDFSVSEFQSGARQAYEMILMAFEGDDLDTLKGFLSPDVYESFAAVVEERQAKGLKVEANFIGMRELKLMDAMFDPANNEAEITMKFVAEITSCVKDGSGEIIEGDPKVIKRQKDVWTFARIMGSDDPNWQLVATGE</sequence>
<dbReference type="SMART" id="SM00978">
    <property type="entry name" value="Tim44"/>
    <property type="match status" value="1"/>
</dbReference>
<comment type="subcellular location">
    <subcellularLocation>
        <location evidence="1">Membrane</location>
    </subcellularLocation>
</comment>